<name>A0ABY5NMT6_9MICO</name>
<dbReference type="Pfam" id="PF02601">
    <property type="entry name" value="Exonuc_VII_L"/>
    <property type="match status" value="1"/>
</dbReference>
<dbReference type="Proteomes" id="UP001054811">
    <property type="component" value="Chromosome"/>
</dbReference>
<proteinExistence type="predicted"/>
<dbReference type="EMBL" id="CP091139">
    <property type="protein sequence ID" value="UUT36498.1"/>
    <property type="molecule type" value="Genomic_DNA"/>
</dbReference>
<reference evidence="2" key="1">
    <citation type="submission" date="2022-01" db="EMBL/GenBank/DDBJ databases">
        <title>Microbacterium eymi and Microbacterium rhizovicinus sp. nov., isolated from the rhizospheric soil of Elymus tsukushiensis, a plant native to the Dokdo Islands, Republic of Korea.</title>
        <authorList>
            <person name="Hwang Y.J."/>
        </authorList>
    </citation>
    <scope>NUCLEOTIDE SEQUENCE</scope>
    <source>
        <strain evidence="2">KUDC0405</strain>
    </source>
</reference>
<gene>
    <name evidence="2" type="ORF">L2X98_19780</name>
</gene>
<accession>A0ABY5NMT6</accession>
<evidence type="ECO:0000313" key="3">
    <source>
        <dbReference type="Proteomes" id="UP001054811"/>
    </source>
</evidence>
<organism evidence="2 3">
    <name type="scientific">Microbacterium elymi</name>
    <dbReference type="NCBI Taxonomy" id="2909587"/>
    <lineage>
        <taxon>Bacteria</taxon>
        <taxon>Bacillati</taxon>
        <taxon>Actinomycetota</taxon>
        <taxon>Actinomycetes</taxon>
        <taxon>Micrococcales</taxon>
        <taxon>Microbacteriaceae</taxon>
        <taxon>Microbacterium</taxon>
    </lineage>
</organism>
<feature type="domain" description="Exonuclease VII large subunit C-terminal" evidence="1">
    <location>
        <begin position="7"/>
        <end position="75"/>
    </location>
</feature>
<keyword evidence="3" id="KW-1185">Reference proteome</keyword>
<dbReference type="InterPro" id="IPR020579">
    <property type="entry name" value="Exonuc_VII_lsu_C"/>
</dbReference>
<evidence type="ECO:0000313" key="2">
    <source>
        <dbReference type="EMBL" id="UUT36498.1"/>
    </source>
</evidence>
<evidence type="ECO:0000259" key="1">
    <source>
        <dbReference type="Pfam" id="PF02601"/>
    </source>
</evidence>
<protein>
    <recommendedName>
        <fullName evidence="1">Exonuclease VII large subunit C-terminal domain-containing protein</fullName>
    </recommendedName>
</protein>
<sequence>MLGTRGRDLVDRRVDAGARRLAELRASLRALSPGATLARGYAIAHLGDGTIVRDASQAPAATRLTVTVDRGSVTAVSEGEVPESGAGTAVP</sequence>